<evidence type="ECO:0000259" key="4">
    <source>
        <dbReference type="Pfam" id="PF15420"/>
    </source>
</evidence>
<proteinExistence type="predicted"/>
<feature type="transmembrane region" description="Helical" evidence="2">
    <location>
        <begin position="32"/>
        <end position="49"/>
    </location>
</feature>
<comment type="caution">
    <text evidence="5">The sequence shown here is derived from an EMBL/GenBank/DDBJ whole genome shotgun (WGS) entry which is preliminary data.</text>
</comment>
<keyword evidence="2" id="KW-1133">Transmembrane helix</keyword>
<dbReference type="InterPro" id="IPR027787">
    <property type="entry name" value="Alpha/beta-hydrolase_catalytic"/>
</dbReference>
<evidence type="ECO:0008006" key="7">
    <source>
        <dbReference type="Google" id="ProtNLM"/>
    </source>
</evidence>
<reference evidence="5 6" key="1">
    <citation type="journal article" date="2013" name="Genome Announc.">
        <title>Draft Genome Sequence of Rhodococcus rhodnii Strain LMG5362, a Symbiont of Rhodnius prolixus (Hemiptera, Reduviidae, Triatominae), the Principle Vector of Trypanosoma cruzi.</title>
        <authorList>
            <person name="Pachebat J.A."/>
            <person name="van Keulen G."/>
            <person name="Whitten M.M."/>
            <person name="Girdwood S."/>
            <person name="Del Sol R."/>
            <person name="Dyson P.J."/>
            <person name="Facey P.D."/>
        </authorList>
    </citation>
    <scope>NUCLEOTIDE SEQUENCE [LARGE SCALE GENOMIC DNA]</scope>
    <source>
        <strain evidence="5 6">LMG 5362</strain>
    </source>
</reference>
<accession>R7WGR1</accession>
<dbReference type="InterPro" id="IPR027788">
    <property type="entry name" value="Alpha/beta-hydrolase_N_dom"/>
</dbReference>
<name>R7WGR1_9NOCA</name>
<sequence length="565" mass="61617">MGSDVSSVRHRAAPNHTEHMIRDFLLGQLRRFHPVGLALGLIFAVWSMTPSLLPRTWLLQSVATGLSFVSGYVIGVVAAWLVRRCGISPSWSERTRRTGWWVLAAVAAIAIPAFLVLGSWWQEVVRDLVGAPQPGRSRYLLVLLVAALVVAILVGFARLVRGASNRLTRYGSRYVPGPIARTASVALLLVLALFLIDGAPYRALVGNIDESFALADNGTADDVEPPTQPERSGSPESAEPFDSLGKEGRTFVASGPDAAEIEETIGRPAIEPIRAYAGREAADSFDGIAARVVAELDRTDAWSRDVLAVATTTGRGWINENLAQALEYTTAGDSAIASMQYSYLPSPLAFLADRDSPPEAGRALFEAVYSRWDAMPEDARPRLYVFGESLGSFGGQAAFSGEQDMLARVDGGIWTGTPHFTPQWQRITDDRDPGSPQRLPVIDDGEAVRFAASPSDLDLGTPWGEQRIVYWQHASDPIVWWSPDLILRRPDWLREPLGPDVDPGIRWLPAVTFWQVTLDMVFSADVPDGHGHAYGSDAADLWAAILQQLDWTADDVATVRSALEE</sequence>
<dbReference type="Pfam" id="PF15420">
    <property type="entry name" value="Abhydrolase_9_N"/>
    <property type="match status" value="1"/>
</dbReference>
<organism evidence="5 6">
    <name type="scientific">Rhodococcus rhodnii LMG 5362</name>
    <dbReference type="NCBI Taxonomy" id="1273125"/>
    <lineage>
        <taxon>Bacteria</taxon>
        <taxon>Bacillati</taxon>
        <taxon>Actinomycetota</taxon>
        <taxon>Actinomycetes</taxon>
        <taxon>Mycobacteriales</taxon>
        <taxon>Nocardiaceae</taxon>
        <taxon>Rhodococcus</taxon>
    </lineage>
</organism>
<keyword evidence="2" id="KW-0472">Membrane</keyword>
<feature type="region of interest" description="Disordered" evidence="1">
    <location>
        <begin position="217"/>
        <end position="246"/>
    </location>
</feature>
<feature type="domain" description="Alpha/beta-hydrolase N-terminal" evidence="4">
    <location>
        <begin position="48"/>
        <end position="256"/>
    </location>
</feature>
<evidence type="ECO:0000256" key="1">
    <source>
        <dbReference type="SAM" id="MobiDB-lite"/>
    </source>
</evidence>
<gene>
    <name evidence="5" type="ORF">Rrhod_4376</name>
</gene>
<dbReference type="AlphaFoldDB" id="R7WGR1"/>
<dbReference type="EMBL" id="APMY01000133">
    <property type="protein sequence ID" value="EOM74233.1"/>
    <property type="molecule type" value="Genomic_DNA"/>
</dbReference>
<feature type="transmembrane region" description="Helical" evidence="2">
    <location>
        <begin position="61"/>
        <end position="81"/>
    </location>
</feature>
<evidence type="ECO:0000259" key="3">
    <source>
        <dbReference type="Pfam" id="PF10081"/>
    </source>
</evidence>
<feature type="domain" description="Alpha/beta-hydrolase catalytic" evidence="3">
    <location>
        <begin position="273"/>
        <end position="557"/>
    </location>
</feature>
<feature type="transmembrane region" description="Helical" evidence="2">
    <location>
        <begin position="101"/>
        <end position="121"/>
    </location>
</feature>
<evidence type="ECO:0000256" key="2">
    <source>
        <dbReference type="SAM" id="Phobius"/>
    </source>
</evidence>
<dbReference type="eggNOG" id="COG4425">
    <property type="taxonomic scope" value="Bacteria"/>
</dbReference>
<keyword evidence="6" id="KW-1185">Reference proteome</keyword>
<feature type="transmembrane region" description="Helical" evidence="2">
    <location>
        <begin position="179"/>
        <end position="196"/>
    </location>
</feature>
<evidence type="ECO:0000313" key="6">
    <source>
        <dbReference type="Proteomes" id="UP000013525"/>
    </source>
</evidence>
<dbReference type="PATRIC" id="fig|1273125.3.peg.4151"/>
<dbReference type="Pfam" id="PF10081">
    <property type="entry name" value="Abhydrolase_9"/>
    <property type="match status" value="1"/>
</dbReference>
<keyword evidence="2" id="KW-0812">Transmembrane</keyword>
<protein>
    <recommendedName>
        <fullName evidence="7">Transmembrane protein</fullName>
    </recommendedName>
</protein>
<evidence type="ECO:0000313" key="5">
    <source>
        <dbReference type="EMBL" id="EOM74233.1"/>
    </source>
</evidence>
<dbReference type="ESTHER" id="9noca-r7wgr1">
    <property type="family name" value="Abhydrolase_9"/>
</dbReference>
<dbReference type="Proteomes" id="UP000013525">
    <property type="component" value="Unassembled WGS sequence"/>
</dbReference>
<feature type="transmembrane region" description="Helical" evidence="2">
    <location>
        <begin position="141"/>
        <end position="159"/>
    </location>
</feature>